<evidence type="ECO:0000256" key="1">
    <source>
        <dbReference type="SAM" id="MobiDB-lite"/>
    </source>
</evidence>
<gene>
    <name evidence="2" type="ORF">OEV82_12700</name>
</gene>
<evidence type="ECO:0000313" key="2">
    <source>
        <dbReference type="EMBL" id="MCU9595300.1"/>
    </source>
</evidence>
<reference evidence="2 3" key="1">
    <citation type="submission" date="2022-10" db="EMBL/GenBank/DDBJ databases">
        <title>Description of Fervidibacillus gen. nov. in the family Fervidibacillaceae fam. nov. with two species, Fervidibacillus albus sp. nov., and Fervidibacillus halotolerans sp. nov., isolated from tidal flat sediments.</title>
        <authorList>
            <person name="Kwon K.K."/>
            <person name="Yang S.-H."/>
        </authorList>
    </citation>
    <scope>NUCLEOTIDE SEQUENCE [LARGE SCALE GENOMIC DNA]</scope>
    <source>
        <strain evidence="2 3">DSM 23332</strain>
    </source>
</reference>
<accession>A0ABT2WHY3</accession>
<dbReference type="Pfam" id="PF13215">
    <property type="entry name" value="DUF4023"/>
    <property type="match status" value="1"/>
</dbReference>
<sequence>MKDTSQFVHDLEEKQRKDIKNKQKQGDDAPAKKLPNHKH</sequence>
<organism evidence="2 3">
    <name type="scientific">Pallidibacillus thermolactis</name>
    <dbReference type="NCBI Taxonomy" id="251051"/>
    <lineage>
        <taxon>Bacteria</taxon>
        <taxon>Bacillati</taxon>
        <taxon>Bacillota</taxon>
        <taxon>Bacilli</taxon>
        <taxon>Bacillales</taxon>
        <taxon>Bacillaceae</taxon>
        <taxon>Pallidibacillus</taxon>
    </lineage>
</organism>
<proteinExistence type="predicted"/>
<feature type="compositionally biased region" description="Basic and acidic residues" evidence="1">
    <location>
        <begin position="1"/>
        <end position="31"/>
    </location>
</feature>
<feature type="region of interest" description="Disordered" evidence="1">
    <location>
        <begin position="1"/>
        <end position="39"/>
    </location>
</feature>
<evidence type="ECO:0000313" key="3">
    <source>
        <dbReference type="Proteomes" id="UP001208656"/>
    </source>
</evidence>
<name>A0ABT2WHY3_9BACI</name>
<comment type="caution">
    <text evidence="2">The sequence shown here is derived from an EMBL/GenBank/DDBJ whole genome shotgun (WGS) entry which is preliminary data.</text>
</comment>
<protein>
    <submittedName>
        <fullName evidence="2">DUF4023 family protein</fullName>
    </submittedName>
</protein>
<keyword evidence="3" id="KW-1185">Reference proteome</keyword>
<dbReference type="RefSeq" id="WP_173662658.1">
    <property type="nucleotide sequence ID" value="NZ_JAOUSE010000047.1"/>
</dbReference>
<dbReference type="InterPro" id="IPR025097">
    <property type="entry name" value="DUF4023"/>
</dbReference>
<dbReference type="Proteomes" id="UP001208656">
    <property type="component" value="Unassembled WGS sequence"/>
</dbReference>
<dbReference type="EMBL" id="JAOUSE010000047">
    <property type="protein sequence ID" value="MCU9595300.1"/>
    <property type="molecule type" value="Genomic_DNA"/>
</dbReference>